<dbReference type="RefSeq" id="WP_386045708.1">
    <property type="nucleotide sequence ID" value="NZ_JBHUIO010000005.1"/>
</dbReference>
<keyword evidence="3" id="KW-1185">Reference proteome</keyword>
<keyword evidence="1" id="KW-0732">Signal</keyword>
<organism evidence="2 3">
    <name type="scientific">Tumebacillus lipolyticus</name>
    <dbReference type="NCBI Taxonomy" id="1280370"/>
    <lineage>
        <taxon>Bacteria</taxon>
        <taxon>Bacillati</taxon>
        <taxon>Bacillota</taxon>
        <taxon>Bacilli</taxon>
        <taxon>Bacillales</taxon>
        <taxon>Alicyclobacillaceae</taxon>
        <taxon>Tumebacillus</taxon>
    </lineage>
</organism>
<accession>A0ABW4ZVM0</accession>
<protein>
    <submittedName>
        <fullName evidence="2">Uncharacterized protein</fullName>
    </submittedName>
</protein>
<evidence type="ECO:0000313" key="2">
    <source>
        <dbReference type="EMBL" id="MFD2170067.1"/>
    </source>
</evidence>
<dbReference type="EMBL" id="JBHUIO010000005">
    <property type="protein sequence ID" value="MFD2170067.1"/>
    <property type="molecule type" value="Genomic_DNA"/>
</dbReference>
<sequence>MKKPLAIAFALSLLIFSSPSDINGSTESTGQHLISLAYDPGPGPRGIILAYDAGFHPNGAFVGNYVV</sequence>
<proteinExistence type="predicted"/>
<dbReference type="Proteomes" id="UP001597343">
    <property type="component" value="Unassembled WGS sequence"/>
</dbReference>
<reference evidence="3" key="1">
    <citation type="journal article" date="2019" name="Int. J. Syst. Evol. Microbiol.">
        <title>The Global Catalogue of Microorganisms (GCM) 10K type strain sequencing project: providing services to taxonomists for standard genome sequencing and annotation.</title>
        <authorList>
            <consortium name="The Broad Institute Genomics Platform"/>
            <consortium name="The Broad Institute Genome Sequencing Center for Infectious Disease"/>
            <person name="Wu L."/>
            <person name="Ma J."/>
        </authorList>
    </citation>
    <scope>NUCLEOTIDE SEQUENCE [LARGE SCALE GENOMIC DNA]</scope>
    <source>
        <strain evidence="3">CGMCC 1.13574</strain>
    </source>
</reference>
<feature type="signal peptide" evidence="1">
    <location>
        <begin position="1"/>
        <end position="22"/>
    </location>
</feature>
<comment type="caution">
    <text evidence="2">The sequence shown here is derived from an EMBL/GenBank/DDBJ whole genome shotgun (WGS) entry which is preliminary data.</text>
</comment>
<evidence type="ECO:0000256" key="1">
    <source>
        <dbReference type="SAM" id="SignalP"/>
    </source>
</evidence>
<evidence type="ECO:0000313" key="3">
    <source>
        <dbReference type="Proteomes" id="UP001597343"/>
    </source>
</evidence>
<gene>
    <name evidence="2" type="ORF">ACFSOY_08670</name>
</gene>
<feature type="chain" id="PRO_5046479995" evidence="1">
    <location>
        <begin position="23"/>
        <end position="67"/>
    </location>
</feature>
<name>A0ABW4ZVM0_9BACL</name>